<dbReference type="PIRSF" id="PIRSF005894">
    <property type="entry name" value="Monothiol_GRX"/>
    <property type="match status" value="1"/>
</dbReference>
<dbReference type="PANTHER" id="PTHR10293">
    <property type="entry name" value="GLUTAREDOXIN FAMILY MEMBER"/>
    <property type="match status" value="1"/>
</dbReference>
<dbReference type="EMBL" id="VSTH01000089">
    <property type="protein sequence ID" value="TYO63750.1"/>
    <property type="molecule type" value="Genomic_DNA"/>
</dbReference>
<dbReference type="FunFam" id="3.40.30.10:FF:000005">
    <property type="entry name" value="Glutaredoxin 5"/>
    <property type="match status" value="1"/>
</dbReference>
<dbReference type="NCBIfam" id="TIGR00365">
    <property type="entry name" value="Grx4 family monothiol glutaredoxin"/>
    <property type="match status" value="1"/>
</dbReference>
<accession>A0A5S4YH47</accession>
<organism evidence="10 11">
    <name type="scientific">Bradyrhizobium hipponense</name>
    <dbReference type="NCBI Taxonomy" id="2605638"/>
    <lineage>
        <taxon>Bacteria</taxon>
        <taxon>Pseudomonadati</taxon>
        <taxon>Pseudomonadota</taxon>
        <taxon>Alphaproteobacteria</taxon>
        <taxon>Hyphomicrobiales</taxon>
        <taxon>Nitrobacteraceae</taxon>
        <taxon>Bradyrhizobium</taxon>
    </lineage>
</organism>
<comment type="similarity">
    <text evidence="1 7">Belongs to the glutaredoxin family. Monothiol subfamily.</text>
</comment>
<evidence type="ECO:0000256" key="4">
    <source>
        <dbReference type="ARBA" id="ARBA00023004"/>
    </source>
</evidence>
<evidence type="ECO:0000259" key="9">
    <source>
        <dbReference type="Pfam" id="PF00462"/>
    </source>
</evidence>
<evidence type="ECO:0000256" key="1">
    <source>
        <dbReference type="ARBA" id="ARBA00009630"/>
    </source>
</evidence>
<dbReference type="Proteomes" id="UP000324797">
    <property type="component" value="Unassembled WGS sequence"/>
</dbReference>
<evidence type="ECO:0000256" key="3">
    <source>
        <dbReference type="ARBA" id="ARBA00022723"/>
    </source>
</evidence>
<evidence type="ECO:0000256" key="6">
    <source>
        <dbReference type="ARBA" id="ARBA00023284"/>
    </source>
</evidence>
<keyword evidence="5 8" id="KW-0411">Iron-sulfur</keyword>
<dbReference type="AlphaFoldDB" id="A0A5S4YH47"/>
<keyword evidence="11" id="KW-1185">Reference proteome</keyword>
<dbReference type="InterPro" id="IPR033658">
    <property type="entry name" value="GRX_PICOT-like"/>
</dbReference>
<keyword evidence="4 8" id="KW-0408">Iron</keyword>
<evidence type="ECO:0000313" key="11">
    <source>
        <dbReference type="Proteomes" id="UP000324797"/>
    </source>
</evidence>
<dbReference type="InterPro" id="IPR014434">
    <property type="entry name" value="Monothiol_GRX"/>
</dbReference>
<name>A0A5S4YH47_9BRAD</name>
<evidence type="ECO:0000256" key="5">
    <source>
        <dbReference type="ARBA" id="ARBA00023014"/>
    </source>
</evidence>
<keyword evidence="2 8" id="KW-0001">2Fe-2S</keyword>
<proteinExistence type="inferred from homology"/>
<dbReference type="GO" id="GO:0015036">
    <property type="term" value="F:disulfide oxidoreductase activity"/>
    <property type="evidence" value="ECO:0007669"/>
    <property type="project" value="InterPro"/>
</dbReference>
<dbReference type="InterPro" id="IPR036249">
    <property type="entry name" value="Thioredoxin-like_sf"/>
</dbReference>
<feature type="domain" description="Glutaredoxin" evidence="9">
    <location>
        <begin position="18"/>
        <end position="82"/>
    </location>
</feature>
<keyword evidence="6" id="KW-0676">Redox-active center</keyword>
<dbReference type="GO" id="GO:0051537">
    <property type="term" value="F:2 iron, 2 sulfur cluster binding"/>
    <property type="evidence" value="ECO:0007669"/>
    <property type="project" value="UniProtKB-KW"/>
</dbReference>
<dbReference type="InterPro" id="IPR002109">
    <property type="entry name" value="Glutaredoxin"/>
</dbReference>
<keyword evidence="3 8" id="KW-0479">Metal-binding</keyword>
<sequence length="112" mass="12273">MDMSIEEFIGNEVKSNDVVLFMKGTPQFPQCGFSGQVVQILDHLGVGYKGLNVLESAELRNGIKTFSNWPTIPQLYVKGEFVGGCDIIREMFQAGELQQLFSEKGVAVNAAA</sequence>
<feature type="binding site" evidence="8">
    <location>
        <position position="31"/>
    </location>
    <ligand>
        <name>[2Fe-2S] cluster</name>
        <dbReference type="ChEBI" id="CHEBI:190135"/>
        <note>ligand shared between dimeric partners</note>
    </ligand>
</feature>
<gene>
    <name evidence="10" type="primary">grxD</name>
    <name evidence="10" type="ORF">FXV83_25490</name>
</gene>
<dbReference type="CDD" id="cd03028">
    <property type="entry name" value="GRX_PICOT_like"/>
    <property type="match status" value="1"/>
</dbReference>
<evidence type="ECO:0000256" key="7">
    <source>
        <dbReference type="PIRNR" id="PIRNR005894"/>
    </source>
</evidence>
<dbReference type="Gene3D" id="3.40.30.10">
    <property type="entry name" value="Glutaredoxin"/>
    <property type="match status" value="1"/>
</dbReference>
<dbReference type="SUPFAM" id="SSF52833">
    <property type="entry name" value="Thioredoxin-like"/>
    <property type="match status" value="1"/>
</dbReference>
<dbReference type="PROSITE" id="PS51354">
    <property type="entry name" value="GLUTAREDOXIN_2"/>
    <property type="match status" value="1"/>
</dbReference>
<dbReference type="InterPro" id="IPR004480">
    <property type="entry name" value="Monothiol_GRX-rel"/>
</dbReference>
<protein>
    <recommendedName>
        <fullName evidence="7">Glutaredoxin</fullName>
    </recommendedName>
</protein>
<evidence type="ECO:0000256" key="2">
    <source>
        <dbReference type="ARBA" id="ARBA00022714"/>
    </source>
</evidence>
<dbReference type="Pfam" id="PF00462">
    <property type="entry name" value="Glutaredoxin"/>
    <property type="match status" value="1"/>
</dbReference>
<reference evidence="10 11" key="1">
    <citation type="submission" date="2019-08" db="EMBL/GenBank/DDBJ databases">
        <title>Bradyrhizobium hipponensis sp. nov., a rhizobium isolated from a Lupinus angustifolius root nodule in Tunisia.</title>
        <authorList>
            <person name="Off K."/>
            <person name="Rejili M."/>
            <person name="Mars M."/>
            <person name="Brachmann A."/>
            <person name="Marin M."/>
        </authorList>
    </citation>
    <scope>NUCLEOTIDE SEQUENCE [LARGE SCALE GENOMIC DNA]</scope>
    <source>
        <strain evidence="11">aSej3</strain>
    </source>
</reference>
<comment type="caution">
    <text evidence="10">The sequence shown here is derived from an EMBL/GenBank/DDBJ whole genome shotgun (WGS) entry which is preliminary data.</text>
</comment>
<dbReference type="PANTHER" id="PTHR10293:SF72">
    <property type="entry name" value="MONOTHIOL GLUTAREDOXIN-S14, CHLOROPLASTIC"/>
    <property type="match status" value="1"/>
</dbReference>
<evidence type="ECO:0000256" key="8">
    <source>
        <dbReference type="PIRSR" id="PIRSR005894-2"/>
    </source>
</evidence>
<evidence type="ECO:0000313" key="10">
    <source>
        <dbReference type="EMBL" id="TYO63750.1"/>
    </source>
</evidence>
<dbReference type="GO" id="GO:0046872">
    <property type="term" value="F:metal ion binding"/>
    <property type="evidence" value="ECO:0007669"/>
    <property type="project" value="UniProtKB-KW"/>
</dbReference>